<dbReference type="EMBL" id="FOFV01000022">
    <property type="protein sequence ID" value="SES32374.1"/>
    <property type="molecule type" value="Genomic_DNA"/>
</dbReference>
<dbReference type="InterPro" id="IPR000673">
    <property type="entry name" value="Sig_transdc_resp-reg_Me-estase"/>
</dbReference>
<dbReference type="InterPro" id="IPR004358">
    <property type="entry name" value="Sig_transdc_His_kin-like_C"/>
</dbReference>
<feature type="active site" evidence="8">
    <location>
        <position position="134"/>
    </location>
</feature>
<evidence type="ECO:0000256" key="1">
    <source>
        <dbReference type="ARBA" id="ARBA00000085"/>
    </source>
</evidence>
<evidence type="ECO:0000259" key="10">
    <source>
        <dbReference type="PROSITE" id="PS50109"/>
    </source>
</evidence>
<keyword evidence="8" id="KW-0378">Hydrolase</keyword>
<dbReference type="Pfam" id="PF01339">
    <property type="entry name" value="CheB_methylest"/>
    <property type="match status" value="1"/>
</dbReference>
<dbReference type="EC" id="2.7.13.3" evidence="3"/>
<evidence type="ECO:0000256" key="7">
    <source>
        <dbReference type="ARBA" id="ARBA00023012"/>
    </source>
</evidence>
<dbReference type="Gene3D" id="3.40.50.2300">
    <property type="match status" value="1"/>
</dbReference>
<keyword evidence="5" id="KW-0808">Transferase</keyword>
<feature type="active site" evidence="8">
    <location>
        <position position="16"/>
    </location>
</feature>
<accession>A0A1H9WEX0</accession>
<feature type="domain" description="Response regulatory" evidence="11">
    <location>
        <begin position="814"/>
        <end position="898"/>
    </location>
</feature>
<dbReference type="InterPro" id="IPR003594">
    <property type="entry name" value="HATPase_dom"/>
</dbReference>
<dbReference type="SMART" id="SM00448">
    <property type="entry name" value="REC"/>
    <property type="match status" value="1"/>
</dbReference>
<comment type="subcellular location">
    <subcellularLocation>
        <location evidence="2">Cell membrane</location>
    </subcellularLocation>
</comment>
<keyword evidence="4 9" id="KW-0597">Phosphoprotein</keyword>
<sequence length="898" mass="96763">MDAHSARYQVVLVGASLGGAEALQVLLGGLRTDLPAPVVVVQHLGPGTSALDSVLGKVSRHPVVWAHDGVLLEPGTVYLCPGRTGVRLEPDGTLTVQPMANRSSYGQVDELFTSASTSMGAHVLALVLTGLGNDGSAGALAVHRAGGTVIVQDEFTSTAFGMPSAVIKAGAADLVLPLGELPDLLDRVVGAGRPVPTPAVRATEAMFAGGGELGRLMSTTDWGTTAFGPVDRWPALLRDTVAMVLANPVPMSLMWGHDLLQLYNDAYRDLLGERHPEALGRSVLRVWPDAATTIAPVVRQVVDTGTARRLTDQPFVVNRDGRPEELFATIAYSPVRDGDRVAGVLATLVDTTDQVRNARRLTTLHRLTATSREASDTTTDREVCQWLMRALAANPQDVPFALVYLVEERGVRAHLAASTGLTDDSPALDQLVTSERPAAWPLHKSMRTAEPQVVEDLLTRFPGLVSGTWPQPPHTAVILPVSPIRDGVPAALLVLGVSSHAPFDAAHRQFFDLIAERVAATLTAARIDREQKRQMAALAELNRAKNLFFAGLSHEFRTPLTLLLLPLEEQLTTLPAEHRDTARIAHRNALRLLRMVNTLLAFSELEQGRDPRVVEDIEDLAGLTTDLAGVLRPAIERANLALVVDCPPLDRPVRLDRAMWETVVLSLLSNALKHTFTGSITIALGSRQHHVELVVTDTGTGIDPAEIPHLFTRFHRIEGARARSREGSGIGLALVRQLVSLHHGSIRVRSEPDLGSTFTVWIPYAQPQHAQRPAPVRSAEEKARMRQAFAEEAESWLVGDEPAVLPSAAGHRATVLVVDDNADMRNYLRRMLSDQYDVLTAAGGDQALDRLAGRGADLIIGDVVVPDLDGVRLVERVRADPSLRATPIILLTALGTSS</sequence>
<evidence type="ECO:0000259" key="12">
    <source>
        <dbReference type="PROSITE" id="PS50122"/>
    </source>
</evidence>
<keyword evidence="7" id="KW-0902">Two-component regulatory system</keyword>
<dbReference type="SUPFAM" id="SSF52172">
    <property type="entry name" value="CheY-like"/>
    <property type="match status" value="1"/>
</dbReference>
<dbReference type="SMART" id="SM00388">
    <property type="entry name" value="HisKA"/>
    <property type="match status" value="1"/>
</dbReference>
<dbReference type="SUPFAM" id="SSF55874">
    <property type="entry name" value="ATPase domain of HSP90 chaperone/DNA topoisomerase II/histidine kinase"/>
    <property type="match status" value="1"/>
</dbReference>
<reference evidence="14" key="1">
    <citation type="submission" date="2016-10" db="EMBL/GenBank/DDBJ databases">
        <authorList>
            <person name="Varghese N."/>
            <person name="Submissions S."/>
        </authorList>
    </citation>
    <scope>NUCLEOTIDE SEQUENCE [LARGE SCALE GENOMIC DNA]</scope>
    <source>
        <strain evidence="14">DSM 44437</strain>
    </source>
</reference>
<evidence type="ECO:0000256" key="5">
    <source>
        <dbReference type="ARBA" id="ARBA00022679"/>
    </source>
</evidence>
<evidence type="ECO:0000256" key="6">
    <source>
        <dbReference type="ARBA" id="ARBA00022777"/>
    </source>
</evidence>
<dbReference type="Pfam" id="PF02518">
    <property type="entry name" value="HATPase_c"/>
    <property type="match status" value="1"/>
</dbReference>
<feature type="domain" description="CheB-type methylesterase" evidence="12">
    <location>
        <begin position="4"/>
        <end position="192"/>
    </location>
</feature>
<protein>
    <recommendedName>
        <fullName evidence="3">histidine kinase</fullName>
        <ecNumber evidence="3">2.7.13.3</ecNumber>
    </recommendedName>
</protein>
<dbReference type="Gene3D" id="3.30.450.20">
    <property type="entry name" value="PAS domain"/>
    <property type="match status" value="1"/>
</dbReference>
<evidence type="ECO:0000256" key="3">
    <source>
        <dbReference type="ARBA" id="ARBA00012438"/>
    </source>
</evidence>
<dbReference type="InterPro" id="IPR005467">
    <property type="entry name" value="His_kinase_dom"/>
</dbReference>
<dbReference type="Gene3D" id="3.30.450.40">
    <property type="match status" value="1"/>
</dbReference>
<evidence type="ECO:0000256" key="9">
    <source>
        <dbReference type="PROSITE-ProRule" id="PRU00169"/>
    </source>
</evidence>
<dbReference type="Gene3D" id="3.40.50.180">
    <property type="entry name" value="Methylesterase CheB, C-terminal domain"/>
    <property type="match status" value="1"/>
</dbReference>
<dbReference type="GO" id="GO:0000156">
    <property type="term" value="F:phosphorelay response regulator activity"/>
    <property type="evidence" value="ECO:0007669"/>
    <property type="project" value="InterPro"/>
</dbReference>
<dbReference type="InterPro" id="IPR029016">
    <property type="entry name" value="GAF-like_dom_sf"/>
</dbReference>
<dbReference type="Pfam" id="PF00512">
    <property type="entry name" value="HisKA"/>
    <property type="match status" value="1"/>
</dbReference>
<evidence type="ECO:0000313" key="14">
    <source>
        <dbReference type="Proteomes" id="UP000199503"/>
    </source>
</evidence>
<dbReference type="Pfam" id="PF00072">
    <property type="entry name" value="Response_reg"/>
    <property type="match status" value="1"/>
</dbReference>
<keyword evidence="8" id="KW-0145">Chemotaxis</keyword>
<dbReference type="SMART" id="SM00387">
    <property type="entry name" value="HATPase_c"/>
    <property type="match status" value="1"/>
</dbReference>
<evidence type="ECO:0000256" key="2">
    <source>
        <dbReference type="ARBA" id="ARBA00004236"/>
    </source>
</evidence>
<comment type="catalytic activity">
    <reaction evidence="1">
        <text>ATP + protein L-histidine = ADP + protein N-phospho-L-histidine.</text>
        <dbReference type="EC" id="2.7.13.3"/>
    </reaction>
</comment>
<dbReference type="PANTHER" id="PTHR43547:SF2">
    <property type="entry name" value="HYBRID SIGNAL TRANSDUCTION HISTIDINE KINASE C"/>
    <property type="match status" value="1"/>
</dbReference>
<feature type="domain" description="Histidine kinase" evidence="10">
    <location>
        <begin position="551"/>
        <end position="766"/>
    </location>
</feature>
<dbReference type="InterPro" id="IPR001789">
    <property type="entry name" value="Sig_transdc_resp-reg_receiver"/>
</dbReference>
<dbReference type="CDD" id="cd00082">
    <property type="entry name" value="HisKA"/>
    <property type="match status" value="1"/>
</dbReference>
<name>A0A1H9WEX0_9PSEU</name>
<dbReference type="InterPro" id="IPR013656">
    <property type="entry name" value="PAS_4"/>
</dbReference>
<dbReference type="InterPro" id="IPR036890">
    <property type="entry name" value="HATPase_C_sf"/>
</dbReference>
<dbReference type="Pfam" id="PF08448">
    <property type="entry name" value="PAS_4"/>
    <property type="match status" value="1"/>
</dbReference>
<dbReference type="InterPro" id="IPR003661">
    <property type="entry name" value="HisK_dim/P_dom"/>
</dbReference>
<dbReference type="PRINTS" id="PR00344">
    <property type="entry name" value="BCTRLSENSOR"/>
</dbReference>
<feature type="modified residue" description="4-aspartylphosphate" evidence="9">
    <location>
        <position position="862"/>
    </location>
</feature>
<dbReference type="InterPro" id="IPR035965">
    <property type="entry name" value="PAS-like_dom_sf"/>
</dbReference>
<dbReference type="PROSITE" id="PS50109">
    <property type="entry name" value="HIS_KIN"/>
    <property type="match status" value="1"/>
</dbReference>
<dbReference type="CDD" id="cd16433">
    <property type="entry name" value="CheB"/>
    <property type="match status" value="1"/>
</dbReference>
<dbReference type="FunFam" id="3.30.565.10:FF:000006">
    <property type="entry name" value="Sensor histidine kinase WalK"/>
    <property type="match status" value="1"/>
</dbReference>
<dbReference type="STRING" id="65499.SAMN04488000_12226"/>
<evidence type="ECO:0000259" key="11">
    <source>
        <dbReference type="PROSITE" id="PS50110"/>
    </source>
</evidence>
<organism evidence="13 14">
    <name type="scientific">Lentzea albida</name>
    <dbReference type="NCBI Taxonomy" id="65499"/>
    <lineage>
        <taxon>Bacteria</taxon>
        <taxon>Bacillati</taxon>
        <taxon>Actinomycetota</taxon>
        <taxon>Actinomycetes</taxon>
        <taxon>Pseudonocardiales</taxon>
        <taxon>Pseudonocardiaceae</taxon>
        <taxon>Lentzea</taxon>
    </lineage>
</organism>
<keyword evidence="14" id="KW-1185">Reference proteome</keyword>
<dbReference type="GO" id="GO:0005737">
    <property type="term" value="C:cytoplasm"/>
    <property type="evidence" value="ECO:0007669"/>
    <property type="project" value="InterPro"/>
</dbReference>
<feature type="active site" evidence="8">
    <location>
        <position position="43"/>
    </location>
</feature>
<dbReference type="InterPro" id="IPR036097">
    <property type="entry name" value="HisK_dim/P_sf"/>
</dbReference>
<dbReference type="PROSITE" id="PS50122">
    <property type="entry name" value="CHEB"/>
    <property type="match status" value="1"/>
</dbReference>
<evidence type="ECO:0000313" key="13">
    <source>
        <dbReference type="EMBL" id="SES32374.1"/>
    </source>
</evidence>
<dbReference type="Gene3D" id="3.30.565.10">
    <property type="entry name" value="Histidine kinase-like ATPase, C-terminal domain"/>
    <property type="match status" value="1"/>
</dbReference>
<dbReference type="SUPFAM" id="SSF52738">
    <property type="entry name" value="Methylesterase CheB, C-terminal domain"/>
    <property type="match status" value="1"/>
</dbReference>
<dbReference type="GO" id="GO:0005886">
    <property type="term" value="C:plasma membrane"/>
    <property type="evidence" value="ECO:0007669"/>
    <property type="project" value="UniProtKB-SubCell"/>
</dbReference>
<dbReference type="InterPro" id="IPR011006">
    <property type="entry name" value="CheY-like_superfamily"/>
</dbReference>
<proteinExistence type="predicted"/>
<dbReference type="SUPFAM" id="SSF55781">
    <property type="entry name" value="GAF domain-like"/>
    <property type="match status" value="1"/>
</dbReference>
<dbReference type="Proteomes" id="UP000199503">
    <property type="component" value="Unassembled WGS sequence"/>
</dbReference>
<dbReference type="InterPro" id="IPR035909">
    <property type="entry name" value="CheB_C"/>
</dbReference>
<dbReference type="GO" id="GO:0000155">
    <property type="term" value="F:phosphorelay sensor kinase activity"/>
    <property type="evidence" value="ECO:0007669"/>
    <property type="project" value="InterPro"/>
</dbReference>
<dbReference type="GO" id="GO:0006935">
    <property type="term" value="P:chemotaxis"/>
    <property type="evidence" value="ECO:0007669"/>
    <property type="project" value="UniProtKB-UniRule"/>
</dbReference>
<gene>
    <name evidence="13" type="ORF">SAMN04488000_12226</name>
</gene>
<dbReference type="AlphaFoldDB" id="A0A1H9WEX0"/>
<dbReference type="PROSITE" id="PS50110">
    <property type="entry name" value="RESPONSE_REGULATORY"/>
    <property type="match status" value="1"/>
</dbReference>
<dbReference type="RefSeq" id="WP_177230122.1">
    <property type="nucleotide sequence ID" value="NZ_FOFV01000022.1"/>
</dbReference>
<dbReference type="GO" id="GO:0008984">
    <property type="term" value="F:protein-glutamate methylesterase activity"/>
    <property type="evidence" value="ECO:0007669"/>
    <property type="project" value="InterPro"/>
</dbReference>
<dbReference type="PANTHER" id="PTHR43547">
    <property type="entry name" value="TWO-COMPONENT HISTIDINE KINASE"/>
    <property type="match status" value="1"/>
</dbReference>
<evidence type="ECO:0000256" key="4">
    <source>
        <dbReference type="ARBA" id="ARBA00022553"/>
    </source>
</evidence>
<dbReference type="SUPFAM" id="SSF47384">
    <property type="entry name" value="Homodimeric domain of signal transducing histidine kinase"/>
    <property type="match status" value="1"/>
</dbReference>
<evidence type="ECO:0000256" key="8">
    <source>
        <dbReference type="PROSITE-ProRule" id="PRU00050"/>
    </source>
</evidence>
<dbReference type="Gene3D" id="1.10.287.130">
    <property type="match status" value="1"/>
</dbReference>
<dbReference type="SUPFAM" id="SSF55785">
    <property type="entry name" value="PYP-like sensor domain (PAS domain)"/>
    <property type="match status" value="1"/>
</dbReference>
<keyword evidence="6 13" id="KW-0418">Kinase</keyword>